<proteinExistence type="predicted"/>
<accession>A0A9P6QD17</accession>
<feature type="region of interest" description="Disordered" evidence="1">
    <location>
        <begin position="1"/>
        <end position="83"/>
    </location>
</feature>
<evidence type="ECO:0000313" key="2">
    <source>
        <dbReference type="EMBL" id="KAG0262920.1"/>
    </source>
</evidence>
<name>A0A9P6QD17_9FUNG</name>
<evidence type="ECO:0000256" key="1">
    <source>
        <dbReference type="SAM" id="MobiDB-lite"/>
    </source>
</evidence>
<protein>
    <submittedName>
        <fullName evidence="2">Uncharacterized protein</fullName>
    </submittedName>
</protein>
<dbReference type="Proteomes" id="UP000807716">
    <property type="component" value="Unassembled WGS sequence"/>
</dbReference>
<reference evidence="2" key="1">
    <citation type="journal article" date="2020" name="Fungal Divers.">
        <title>Resolving the Mortierellaceae phylogeny through synthesis of multi-gene phylogenetics and phylogenomics.</title>
        <authorList>
            <person name="Vandepol N."/>
            <person name="Liber J."/>
            <person name="Desiro A."/>
            <person name="Na H."/>
            <person name="Kennedy M."/>
            <person name="Barry K."/>
            <person name="Grigoriev I.V."/>
            <person name="Miller A.N."/>
            <person name="O'Donnell K."/>
            <person name="Stajich J.E."/>
            <person name="Bonito G."/>
        </authorList>
    </citation>
    <scope>NUCLEOTIDE SEQUENCE</scope>
    <source>
        <strain evidence="2">BC1065</strain>
    </source>
</reference>
<comment type="caution">
    <text evidence="2">The sequence shown here is derived from an EMBL/GenBank/DDBJ whole genome shotgun (WGS) entry which is preliminary data.</text>
</comment>
<gene>
    <name evidence="2" type="ORF">DFQ27_002041</name>
</gene>
<evidence type="ECO:0000313" key="3">
    <source>
        <dbReference type="Proteomes" id="UP000807716"/>
    </source>
</evidence>
<dbReference type="AlphaFoldDB" id="A0A9P6QD17"/>
<keyword evidence="3" id="KW-1185">Reference proteome</keyword>
<feature type="compositionally biased region" description="Basic and acidic residues" evidence="1">
    <location>
        <begin position="47"/>
        <end position="80"/>
    </location>
</feature>
<organism evidence="2 3">
    <name type="scientific">Actinomortierella ambigua</name>
    <dbReference type="NCBI Taxonomy" id="1343610"/>
    <lineage>
        <taxon>Eukaryota</taxon>
        <taxon>Fungi</taxon>
        <taxon>Fungi incertae sedis</taxon>
        <taxon>Mucoromycota</taxon>
        <taxon>Mortierellomycotina</taxon>
        <taxon>Mortierellomycetes</taxon>
        <taxon>Mortierellales</taxon>
        <taxon>Mortierellaceae</taxon>
        <taxon>Actinomortierella</taxon>
    </lineage>
</organism>
<sequence>MPPGRPKRMPNASSSSTTSTRRLEPTRKSSRLATATPSCDPLALQHHTPEALSNRRAENRKEEERKEEERFGDEGAKTRAADTAFGVGDKVAWLEPDKPSPYAASATSTCALTAVSKSIILPERE</sequence>
<dbReference type="EMBL" id="JAAAJB010000173">
    <property type="protein sequence ID" value="KAG0262920.1"/>
    <property type="molecule type" value="Genomic_DNA"/>
</dbReference>